<sequence length="271" mass="29392">MKWGLPLLVLVCVVGGPEVNRGRLYLLAGHRARHLATGWNAFPAAGDSGFWITDQPSYGGPCTVRKQSADGELLRRPRWTYCGALPFADTPYGLHARHARTSILLTHDSLRKTAAYPHIVAATAENLLVVRPGRKLALMPSGRPGGHPGAAGGIKDGEASPGGRYVAVPFLTPTPAAHELLDVRVLDTKTLAWTRLPAMPMPVDVKTRRMRWLPDGRLVLAGAFVTTADPYPPDSAYAAMIAVWRPGEQALSRIRLPVDWQSELTILGPPR</sequence>
<dbReference type="EMBL" id="JBITGY010000013">
    <property type="protein sequence ID" value="MFI6504014.1"/>
    <property type="molecule type" value="Genomic_DNA"/>
</dbReference>
<dbReference type="Proteomes" id="UP001612741">
    <property type="component" value="Unassembled WGS sequence"/>
</dbReference>
<protein>
    <submittedName>
        <fullName evidence="1">Uncharacterized protein</fullName>
    </submittedName>
</protein>
<organism evidence="1 2">
    <name type="scientific">Nonomuraea typhae</name>
    <dbReference type="NCBI Taxonomy" id="2603600"/>
    <lineage>
        <taxon>Bacteria</taxon>
        <taxon>Bacillati</taxon>
        <taxon>Actinomycetota</taxon>
        <taxon>Actinomycetes</taxon>
        <taxon>Streptosporangiales</taxon>
        <taxon>Streptosporangiaceae</taxon>
        <taxon>Nonomuraea</taxon>
    </lineage>
</organism>
<dbReference type="RefSeq" id="WP_397089774.1">
    <property type="nucleotide sequence ID" value="NZ_JBITGY010000013.1"/>
</dbReference>
<reference evidence="1 2" key="1">
    <citation type="submission" date="2024-10" db="EMBL/GenBank/DDBJ databases">
        <title>The Natural Products Discovery Center: Release of the First 8490 Sequenced Strains for Exploring Actinobacteria Biosynthetic Diversity.</title>
        <authorList>
            <person name="Kalkreuter E."/>
            <person name="Kautsar S.A."/>
            <person name="Yang D."/>
            <person name="Bader C.D."/>
            <person name="Teijaro C.N."/>
            <person name="Fluegel L."/>
            <person name="Davis C.M."/>
            <person name="Simpson J.R."/>
            <person name="Lauterbach L."/>
            <person name="Steele A.D."/>
            <person name="Gui C."/>
            <person name="Meng S."/>
            <person name="Li G."/>
            <person name="Viehrig K."/>
            <person name="Ye F."/>
            <person name="Su P."/>
            <person name="Kiefer A.F."/>
            <person name="Nichols A."/>
            <person name="Cepeda A.J."/>
            <person name="Yan W."/>
            <person name="Fan B."/>
            <person name="Jiang Y."/>
            <person name="Adhikari A."/>
            <person name="Zheng C.-J."/>
            <person name="Schuster L."/>
            <person name="Cowan T.M."/>
            <person name="Smanski M.J."/>
            <person name="Chevrette M.G."/>
            <person name="De Carvalho L.P.S."/>
            <person name="Shen B."/>
        </authorList>
    </citation>
    <scope>NUCLEOTIDE SEQUENCE [LARGE SCALE GENOMIC DNA]</scope>
    <source>
        <strain evidence="1 2">NPDC050545</strain>
    </source>
</reference>
<evidence type="ECO:0000313" key="1">
    <source>
        <dbReference type="EMBL" id="MFI6504014.1"/>
    </source>
</evidence>
<name>A0ABW7Z903_9ACTN</name>
<keyword evidence="2" id="KW-1185">Reference proteome</keyword>
<accession>A0ABW7Z903</accession>
<evidence type="ECO:0000313" key="2">
    <source>
        <dbReference type="Proteomes" id="UP001612741"/>
    </source>
</evidence>
<comment type="caution">
    <text evidence="1">The sequence shown here is derived from an EMBL/GenBank/DDBJ whole genome shotgun (WGS) entry which is preliminary data.</text>
</comment>
<gene>
    <name evidence="1" type="ORF">ACIBG2_41980</name>
</gene>
<proteinExistence type="predicted"/>